<evidence type="ECO:0000313" key="8">
    <source>
        <dbReference type="Proteomes" id="UP000731907"/>
    </source>
</evidence>
<evidence type="ECO:0000256" key="5">
    <source>
        <dbReference type="PROSITE-ProRule" id="PRU00169"/>
    </source>
</evidence>
<evidence type="ECO:0000256" key="4">
    <source>
        <dbReference type="ARBA" id="ARBA00022777"/>
    </source>
</evidence>
<dbReference type="Pfam" id="PF00072">
    <property type="entry name" value="Response_reg"/>
    <property type="match status" value="1"/>
</dbReference>
<sequence>MRIIVVDDDATNRLVVRFLMELKGFGVIEAESGADAMRQLAQEQVDAVLMDLQMPEVDGYEATRLLRRNGLGAGVPVFALTARTTDEARQRCMECGMNGFIRKPFEAGTAEVIRSILDQGAARGAGAAGWLLG</sequence>
<evidence type="ECO:0000256" key="2">
    <source>
        <dbReference type="ARBA" id="ARBA00012438"/>
    </source>
</evidence>
<evidence type="ECO:0000256" key="1">
    <source>
        <dbReference type="ARBA" id="ARBA00000085"/>
    </source>
</evidence>
<reference evidence="7 8" key="1">
    <citation type="submission" date="2021-06" db="EMBL/GenBank/DDBJ databases">
        <title>Rhodobacteraceae bacterium strain HSP-20.</title>
        <authorList>
            <person name="Chen W.-M."/>
        </authorList>
    </citation>
    <scope>NUCLEOTIDE SEQUENCE [LARGE SCALE GENOMIC DNA]</scope>
    <source>
        <strain evidence="7 8">HSP-20</strain>
    </source>
</reference>
<keyword evidence="8" id="KW-1185">Reference proteome</keyword>
<dbReference type="SUPFAM" id="SSF52172">
    <property type="entry name" value="CheY-like"/>
    <property type="match status" value="1"/>
</dbReference>
<evidence type="ECO:0000259" key="6">
    <source>
        <dbReference type="PROSITE" id="PS50110"/>
    </source>
</evidence>
<keyword evidence="5" id="KW-0597">Phosphoprotein</keyword>
<dbReference type="CDD" id="cd17546">
    <property type="entry name" value="REC_hyHK_CKI1_RcsC-like"/>
    <property type="match status" value="1"/>
</dbReference>
<dbReference type="RefSeq" id="WP_161762867.1">
    <property type="nucleotide sequence ID" value="NZ_JAAATX020000008.1"/>
</dbReference>
<dbReference type="SMART" id="SM00448">
    <property type="entry name" value="REC"/>
    <property type="match status" value="1"/>
</dbReference>
<proteinExistence type="predicted"/>
<keyword evidence="3" id="KW-0808">Transferase</keyword>
<gene>
    <name evidence="7" type="ORF">GU927_012945</name>
</gene>
<feature type="domain" description="Response regulatory" evidence="6">
    <location>
        <begin position="2"/>
        <end position="118"/>
    </location>
</feature>
<dbReference type="EC" id="2.7.13.3" evidence="2"/>
<dbReference type="EMBL" id="JAAATX020000008">
    <property type="protein sequence ID" value="MBU9698752.1"/>
    <property type="molecule type" value="Genomic_DNA"/>
</dbReference>
<dbReference type="PANTHER" id="PTHR43047">
    <property type="entry name" value="TWO-COMPONENT HISTIDINE PROTEIN KINASE"/>
    <property type="match status" value="1"/>
</dbReference>
<organism evidence="7 8">
    <name type="scientific">Paragemmobacter amnigenus</name>
    <dbReference type="NCBI Taxonomy" id="2852097"/>
    <lineage>
        <taxon>Bacteria</taxon>
        <taxon>Pseudomonadati</taxon>
        <taxon>Pseudomonadota</taxon>
        <taxon>Alphaproteobacteria</taxon>
        <taxon>Rhodobacterales</taxon>
        <taxon>Paracoccaceae</taxon>
        <taxon>Paragemmobacter</taxon>
    </lineage>
</organism>
<dbReference type="InterPro" id="IPR001789">
    <property type="entry name" value="Sig_transdc_resp-reg_receiver"/>
</dbReference>
<dbReference type="Gene3D" id="3.40.50.2300">
    <property type="match status" value="1"/>
</dbReference>
<evidence type="ECO:0000256" key="3">
    <source>
        <dbReference type="ARBA" id="ARBA00022679"/>
    </source>
</evidence>
<evidence type="ECO:0000313" key="7">
    <source>
        <dbReference type="EMBL" id="MBU9698752.1"/>
    </source>
</evidence>
<protein>
    <recommendedName>
        <fullName evidence="2">histidine kinase</fullName>
        <ecNumber evidence="2">2.7.13.3</ecNumber>
    </recommendedName>
</protein>
<comment type="catalytic activity">
    <reaction evidence="1">
        <text>ATP + protein L-histidine = ADP + protein N-phospho-L-histidine.</text>
        <dbReference type="EC" id="2.7.13.3"/>
    </reaction>
</comment>
<dbReference type="InterPro" id="IPR011006">
    <property type="entry name" value="CheY-like_superfamily"/>
</dbReference>
<dbReference type="PROSITE" id="PS50110">
    <property type="entry name" value="RESPONSE_REGULATORY"/>
    <property type="match status" value="1"/>
</dbReference>
<dbReference type="PANTHER" id="PTHR43047:SF78">
    <property type="entry name" value="SENSORY_REGULATORY PROTEIN RPFC"/>
    <property type="match status" value="1"/>
</dbReference>
<name>A0ABS6J5G8_9RHOB</name>
<comment type="caution">
    <text evidence="7">The sequence shown here is derived from an EMBL/GenBank/DDBJ whole genome shotgun (WGS) entry which is preliminary data.</text>
</comment>
<feature type="modified residue" description="4-aspartylphosphate" evidence="5">
    <location>
        <position position="51"/>
    </location>
</feature>
<keyword evidence="4" id="KW-0418">Kinase</keyword>
<accession>A0ABS6J5G8</accession>
<dbReference type="Proteomes" id="UP000731907">
    <property type="component" value="Unassembled WGS sequence"/>
</dbReference>